<keyword evidence="1" id="KW-0479">Metal-binding</keyword>
<dbReference type="EMBL" id="KZ679008">
    <property type="protein sequence ID" value="PSS23459.1"/>
    <property type="molecule type" value="Genomic_DNA"/>
</dbReference>
<dbReference type="Proteomes" id="UP000241818">
    <property type="component" value="Unassembled WGS sequence"/>
</dbReference>
<sequence length="188" mass="20673">MATCPVRFEFQCEKEKFTATHNIPRSLVTADPSQSQNAQYVKTFMDTVQPILKEHEPAARAASSTKCGICGSPTAKILLTPMSWLHIVADPFINVLANAVCSKASCEMTTRQQIQDLMAVASNQDDSVRPGNGGVNVTKTTELLPCKVCGKMEKTSRCARCRVVAYCGKEHQKQDWPAHKQVCKSLAR</sequence>
<accession>A0A2T3B996</accession>
<keyword evidence="3" id="KW-0862">Zinc</keyword>
<dbReference type="OrthoDB" id="432970at2759"/>
<feature type="domain" description="MYND-type" evidence="5">
    <location>
        <begin position="146"/>
        <end position="183"/>
    </location>
</feature>
<evidence type="ECO:0000256" key="2">
    <source>
        <dbReference type="ARBA" id="ARBA00022771"/>
    </source>
</evidence>
<dbReference type="Gene3D" id="6.10.140.2220">
    <property type="match status" value="1"/>
</dbReference>
<dbReference type="AlphaFoldDB" id="A0A2T3B996"/>
<dbReference type="STRING" id="857342.A0A2T3B996"/>
<name>A0A2T3B996_AMORE</name>
<dbReference type="RefSeq" id="XP_024723505.1">
    <property type="nucleotide sequence ID" value="XM_024867414.1"/>
</dbReference>
<evidence type="ECO:0000256" key="4">
    <source>
        <dbReference type="PROSITE-ProRule" id="PRU00134"/>
    </source>
</evidence>
<dbReference type="PROSITE" id="PS01360">
    <property type="entry name" value="ZF_MYND_1"/>
    <property type="match status" value="1"/>
</dbReference>
<evidence type="ECO:0000259" key="5">
    <source>
        <dbReference type="PROSITE" id="PS50865"/>
    </source>
</evidence>
<protein>
    <recommendedName>
        <fullName evidence="5">MYND-type domain-containing protein</fullName>
    </recommendedName>
</protein>
<dbReference type="Pfam" id="PF01753">
    <property type="entry name" value="zf-MYND"/>
    <property type="match status" value="1"/>
</dbReference>
<proteinExistence type="predicted"/>
<dbReference type="InParanoid" id="A0A2T3B996"/>
<gene>
    <name evidence="6" type="ORF">M430DRAFT_40628</name>
</gene>
<dbReference type="InterPro" id="IPR002893">
    <property type="entry name" value="Znf_MYND"/>
</dbReference>
<organism evidence="6 7">
    <name type="scientific">Amorphotheca resinae ATCC 22711</name>
    <dbReference type="NCBI Taxonomy" id="857342"/>
    <lineage>
        <taxon>Eukaryota</taxon>
        <taxon>Fungi</taxon>
        <taxon>Dikarya</taxon>
        <taxon>Ascomycota</taxon>
        <taxon>Pezizomycotina</taxon>
        <taxon>Leotiomycetes</taxon>
        <taxon>Helotiales</taxon>
        <taxon>Amorphothecaceae</taxon>
        <taxon>Amorphotheca</taxon>
    </lineage>
</organism>
<evidence type="ECO:0000313" key="7">
    <source>
        <dbReference type="Proteomes" id="UP000241818"/>
    </source>
</evidence>
<dbReference type="GeneID" id="36575495"/>
<reference evidence="6 7" key="1">
    <citation type="journal article" date="2018" name="New Phytol.">
        <title>Comparative genomics and transcriptomics depict ericoid mycorrhizal fungi as versatile saprotrophs and plant mutualists.</title>
        <authorList>
            <person name="Martino E."/>
            <person name="Morin E."/>
            <person name="Grelet G.A."/>
            <person name="Kuo A."/>
            <person name="Kohler A."/>
            <person name="Daghino S."/>
            <person name="Barry K.W."/>
            <person name="Cichocki N."/>
            <person name="Clum A."/>
            <person name="Dockter R.B."/>
            <person name="Hainaut M."/>
            <person name="Kuo R.C."/>
            <person name="LaButti K."/>
            <person name="Lindahl B.D."/>
            <person name="Lindquist E.A."/>
            <person name="Lipzen A."/>
            <person name="Khouja H.R."/>
            <person name="Magnuson J."/>
            <person name="Murat C."/>
            <person name="Ohm R.A."/>
            <person name="Singer S.W."/>
            <person name="Spatafora J.W."/>
            <person name="Wang M."/>
            <person name="Veneault-Fourrey C."/>
            <person name="Henrissat B."/>
            <person name="Grigoriev I.V."/>
            <person name="Martin F.M."/>
            <person name="Perotto S."/>
        </authorList>
    </citation>
    <scope>NUCLEOTIDE SEQUENCE [LARGE SCALE GENOMIC DNA]</scope>
    <source>
        <strain evidence="6 7">ATCC 22711</strain>
    </source>
</reference>
<evidence type="ECO:0000256" key="1">
    <source>
        <dbReference type="ARBA" id="ARBA00022723"/>
    </source>
</evidence>
<evidence type="ECO:0000256" key="3">
    <source>
        <dbReference type="ARBA" id="ARBA00022833"/>
    </source>
</evidence>
<dbReference type="PROSITE" id="PS50865">
    <property type="entry name" value="ZF_MYND_2"/>
    <property type="match status" value="1"/>
</dbReference>
<evidence type="ECO:0000313" key="6">
    <source>
        <dbReference type="EMBL" id="PSS23459.1"/>
    </source>
</evidence>
<keyword evidence="2 4" id="KW-0863">Zinc-finger</keyword>
<keyword evidence="7" id="KW-1185">Reference proteome</keyword>
<dbReference type="SUPFAM" id="SSF144232">
    <property type="entry name" value="HIT/MYND zinc finger-like"/>
    <property type="match status" value="1"/>
</dbReference>
<dbReference type="GO" id="GO:0008270">
    <property type="term" value="F:zinc ion binding"/>
    <property type="evidence" value="ECO:0007669"/>
    <property type="project" value="UniProtKB-KW"/>
</dbReference>